<dbReference type="AlphaFoldDB" id="A0AAU7JN58"/>
<sequence length="249" mass="27084">MTMMASGAARADLLDDVMKAKKIRIATDMAIPPSGMMDSSMKPTGSDVETAQLLAKDWGLEIEWIQTTGATRIPNVQTNKADIIVSTLSVTPERAKVIDFSKPYAALQSVVGCLKSASVKDWADLKDKTIAVSRGTTQDTELSNMKDRNLKLARFDDDATMVTAAVSGQADCVASSATIVNQIGVKNPGRVFEPKVPIRNFDLAIGVRQGEPKMIEKLNEWISANLKNGKLNEIYKKFHGSELPPEMRG</sequence>
<dbReference type="SMART" id="SM00062">
    <property type="entry name" value="PBPb"/>
    <property type="match status" value="1"/>
</dbReference>
<dbReference type="PANTHER" id="PTHR35936">
    <property type="entry name" value="MEMBRANE-BOUND LYTIC MUREIN TRANSGLYCOSYLASE F"/>
    <property type="match status" value="1"/>
</dbReference>
<dbReference type="PANTHER" id="PTHR35936:SF17">
    <property type="entry name" value="ARGININE-BINDING EXTRACELLULAR PROTEIN ARTP"/>
    <property type="match status" value="1"/>
</dbReference>
<feature type="domain" description="Solute-binding protein family 3/N-terminal" evidence="2">
    <location>
        <begin position="22"/>
        <end position="242"/>
    </location>
</feature>
<name>A0AAU7JN58_9HYPH</name>
<protein>
    <submittedName>
        <fullName evidence="3">Transporter substrate-binding domain-containing protein</fullName>
    </submittedName>
</protein>
<dbReference type="EMBL" id="CP157484">
    <property type="protein sequence ID" value="XBO41852.1"/>
    <property type="molecule type" value="Genomic_DNA"/>
</dbReference>
<dbReference type="Gene3D" id="3.40.190.10">
    <property type="entry name" value="Periplasmic binding protein-like II"/>
    <property type="match status" value="2"/>
</dbReference>
<keyword evidence="1" id="KW-0732">Signal</keyword>
<reference evidence="3" key="1">
    <citation type="submission" date="2024-05" db="EMBL/GenBank/DDBJ databases">
        <authorList>
            <person name="Kim S."/>
            <person name="Heo J."/>
            <person name="Choi H."/>
            <person name="Choi Y."/>
            <person name="Kwon S.-W."/>
            <person name="Kim Y."/>
        </authorList>
    </citation>
    <scope>NUCLEOTIDE SEQUENCE</scope>
    <source>
        <strain evidence="3">KACC 23698</strain>
    </source>
</reference>
<evidence type="ECO:0000256" key="1">
    <source>
        <dbReference type="ARBA" id="ARBA00022729"/>
    </source>
</evidence>
<evidence type="ECO:0000313" key="3">
    <source>
        <dbReference type="EMBL" id="XBO41852.1"/>
    </source>
</evidence>
<evidence type="ECO:0000259" key="2">
    <source>
        <dbReference type="SMART" id="SM00062"/>
    </source>
</evidence>
<dbReference type="SUPFAM" id="SSF53850">
    <property type="entry name" value="Periplasmic binding protein-like II"/>
    <property type="match status" value="1"/>
</dbReference>
<proteinExistence type="predicted"/>
<accession>A0AAU7JN58</accession>
<organism evidence="3">
    <name type="scientific">Alsobacter sp. KACC 23698</name>
    <dbReference type="NCBI Taxonomy" id="3149229"/>
    <lineage>
        <taxon>Bacteria</taxon>
        <taxon>Pseudomonadati</taxon>
        <taxon>Pseudomonadota</taxon>
        <taxon>Alphaproteobacteria</taxon>
        <taxon>Hyphomicrobiales</taxon>
        <taxon>Alsobacteraceae</taxon>
        <taxon>Alsobacter</taxon>
    </lineage>
</organism>
<dbReference type="Pfam" id="PF00497">
    <property type="entry name" value="SBP_bac_3"/>
    <property type="match status" value="1"/>
</dbReference>
<gene>
    <name evidence="3" type="ORF">ABEG18_22685</name>
</gene>
<dbReference type="InterPro" id="IPR001638">
    <property type="entry name" value="Solute-binding_3/MltF_N"/>
</dbReference>